<dbReference type="EMBL" id="JAAVJB010000415">
    <property type="protein sequence ID" value="NJP69216.1"/>
    <property type="molecule type" value="Genomic_DNA"/>
</dbReference>
<feature type="non-terminal residue" evidence="1">
    <location>
        <position position="1"/>
    </location>
</feature>
<name>A0ABX1AUB5_9ACTN</name>
<organism evidence="1 2">
    <name type="scientific">Streptomyces spiramenti</name>
    <dbReference type="NCBI Taxonomy" id="2720606"/>
    <lineage>
        <taxon>Bacteria</taxon>
        <taxon>Bacillati</taxon>
        <taxon>Actinomycetota</taxon>
        <taxon>Actinomycetes</taxon>
        <taxon>Kitasatosporales</taxon>
        <taxon>Streptomycetaceae</taxon>
        <taxon>Streptomyces</taxon>
    </lineage>
</organism>
<proteinExistence type="predicted"/>
<evidence type="ECO:0008006" key="3">
    <source>
        <dbReference type="Google" id="ProtNLM"/>
    </source>
</evidence>
<dbReference type="Proteomes" id="UP000746503">
    <property type="component" value="Unassembled WGS sequence"/>
</dbReference>
<reference evidence="1 2" key="1">
    <citation type="submission" date="2020-03" db="EMBL/GenBank/DDBJ databases">
        <title>Draft genome of Streptomyces sp. ventii, isolated from the Axial Seamount in the Pacific Ocean, and resequencing of the two type strains Streptomyces lonarensis strain NCL 716 and Streptomyces bohaiensis strain 11A07.</title>
        <authorList>
            <person name="Loughran R.M."/>
            <person name="Pfannmuller K.M."/>
            <person name="Wasson B.J."/>
            <person name="Deadmond M.C."/>
            <person name="Paddock B.E."/>
            <person name="Koyack M.J."/>
            <person name="Gallegos D.A."/>
            <person name="Mitchell E.A."/>
            <person name="Ushijima B."/>
            <person name="Saw J.H."/>
            <person name="Mcphail K.L."/>
            <person name="Videau P."/>
        </authorList>
    </citation>
    <scope>NUCLEOTIDE SEQUENCE [LARGE SCALE GENOMIC DNA]</scope>
    <source>
        <strain evidence="2">5675061</strain>
    </source>
</reference>
<sequence>SERLRQRREAAAAAQARGEREDAVRLWSELVPDLAELYGPDGWPTESACVALGRLTEGGGPAREVAERLRNRHGNRRTRRAVRALRGRRILLD</sequence>
<gene>
    <name evidence="1" type="ORF">HCJ92_23765</name>
</gene>
<protein>
    <recommendedName>
        <fullName evidence="3">PBS lyase</fullName>
    </recommendedName>
</protein>
<comment type="caution">
    <text evidence="1">The sequence shown here is derived from an EMBL/GenBank/DDBJ whole genome shotgun (WGS) entry which is preliminary data.</text>
</comment>
<evidence type="ECO:0000313" key="1">
    <source>
        <dbReference type="EMBL" id="NJP69216.1"/>
    </source>
</evidence>
<keyword evidence="2" id="KW-1185">Reference proteome</keyword>
<dbReference type="RefSeq" id="WP_167935676.1">
    <property type="nucleotide sequence ID" value="NZ_JAAVJB010000415.1"/>
</dbReference>
<accession>A0ABX1AUB5</accession>
<evidence type="ECO:0000313" key="2">
    <source>
        <dbReference type="Proteomes" id="UP000746503"/>
    </source>
</evidence>